<evidence type="ECO:0000256" key="2">
    <source>
        <dbReference type="SAM" id="Phobius"/>
    </source>
</evidence>
<organism evidence="3">
    <name type="scientific">Leishmania guyanensis</name>
    <dbReference type="NCBI Taxonomy" id="5670"/>
    <lineage>
        <taxon>Eukaryota</taxon>
        <taxon>Discoba</taxon>
        <taxon>Euglenozoa</taxon>
        <taxon>Kinetoplastea</taxon>
        <taxon>Metakinetoplastina</taxon>
        <taxon>Trypanosomatida</taxon>
        <taxon>Trypanosomatidae</taxon>
        <taxon>Leishmaniinae</taxon>
        <taxon>Leishmania</taxon>
        <taxon>Leishmania guyanensis species complex</taxon>
    </lineage>
</organism>
<accession>A0A1E1J9H8</accession>
<keyword evidence="2" id="KW-1133">Transmembrane helix</keyword>
<keyword evidence="2" id="KW-0472">Membrane</keyword>
<dbReference type="AlphaFoldDB" id="A0A1E1J9H8"/>
<evidence type="ECO:0000256" key="1">
    <source>
        <dbReference type="SAM" id="MobiDB-lite"/>
    </source>
</evidence>
<feature type="transmembrane region" description="Helical" evidence="2">
    <location>
        <begin position="53"/>
        <end position="74"/>
    </location>
</feature>
<sequence length="177" mass="19974">MFRFKGDTRVIPGECITLWDLKLNCMSVTYAMSANEQWAPCPPRRNRFRMGQAFAVISIFVYGMAFVLGVIMLFCHRRFRWVCLVLNIFGTITVFFVWVTLAVSFNENSDVGCPELKTPNTYGAGFVLFLLAWLLDIANIAVLLFLCQDSGSGESGNAIGNKGQEYKEENKGKQRTD</sequence>
<dbReference type="InterPro" id="IPR009944">
    <property type="entry name" value="Amastin"/>
</dbReference>
<keyword evidence="2" id="KW-0812">Transmembrane</keyword>
<proteinExistence type="predicted"/>
<feature type="compositionally biased region" description="Basic and acidic residues" evidence="1">
    <location>
        <begin position="164"/>
        <end position="177"/>
    </location>
</feature>
<gene>
    <name evidence="3" type="ORF">BN36_NA77800</name>
</gene>
<evidence type="ECO:0000313" key="3">
    <source>
        <dbReference type="EMBL" id="CCM20282.1"/>
    </source>
</evidence>
<name>A0A1E1J9H8_LEIGU</name>
<dbReference type="Gene3D" id="1.20.140.150">
    <property type="match status" value="1"/>
</dbReference>
<feature type="transmembrane region" description="Helical" evidence="2">
    <location>
        <begin position="81"/>
        <end position="105"/>
    </location>
</feature>
<reference evidence="3" key="1">
    <citation type="submission" date="2012-08" db="EMBL/GenBank/DDBJ databases">
        <title>Comparative genomics of metastatic and non-metastatic Leishmania guyanensis provides insights into polygenic factors involved in Leishmania RNA virus infection.</title>
        <authorList>
            <person name="Smith D."/>
            <person name="Hertz-Fowler C."/>
            <person name="Martin R."/>
            <person name="Dickens N."/>
            <person name="Fasel N."/>
            <person name="Falquet L."/>
            <person name="Beverley S."/>
            <person name="Zangger H."/>
            <person name="Calderon-Copete S."/>
            <person name="Mottram J."/>
            <person name="Xenarios I."/>
        </authorList>
    </citation>
    <scope>NUCLEOTIDE SEQUENCE</scope>
    <source>
        <strain evidence="3">MHOM/BR/75/M4147/SSU:IR2SAT-LUC</strain>
    </source>
</reference>
<dbReference type="Pfam" id="PF07344">
    <property type="entry name" value="Amastin"/>
    <property type="match status" value="1"/>
</dbReference>
<dbReference type="EMBL" id="CALQ01002086">
    <property type="protein sequence ID" value="CCM20282.1"/>
    <property type="molecule type" value="Genomic_DNA"/>
</dbReference>
<dbReference type="PANTHER" id="PTHR33297">
    <property type="entry name" value="AMASTIN-LIKE SURFACE PROTEIN-LIKE PROTEIN-RELATED"/>
    <property type="match status" value="1"/>
</dbReference>
<feature type="transmembrane region" description="Helical" evidence="2">
    <location>
        <begin position="125"/>
        <end position="147"/>
    </location>
</feature>
<protein>
    <submittedName>
        <fullName evidence="3">Putative amastin</fullName>
    </submittedName>
</protein>
<dbReference type="PANTHER" id="PTHR33297:SF4">
    <property type="entry name" value="AMASTIN"/>
    <property type="match status" value="1"/>
</dbReference>
<feature type="region of interest" description="Disordered" evidence="1">
    <location>
        <begin position="155"/>
        <end position="177"/>
    </location>
</feature>